<gene>
    <name evidence="2" type="ORF">AAFF_G00087200</name>
</gene>
<evidence type="ECO:0000256" key="1">
    <source>
        <dbReference type="SAM" id="MobiDB-lite"/>
    </source>
</evidence>
<accession>A0AAD7RWH8</accession>
<evidence type="ECO:0000313" key="3">
    <source>
        <dbReference type="Proteomes" id="UP001221898"/>
    </source>
</evidence>
<feature type="region of interest" description="Disordered" evidence="1">
    <location>
        <begin position="69"/>
        <end position="92"/>
    </location>
</feature>
<name>A0AAD7RWH8_9TELE</name>
<feature type="region of interest" description="Disordered" evidence="1">
    <location>
        <begin position="16"/>
        <end position="55"/>
    </location>
</feature>
<dbReference type="Proteomes" id="UP001221898">
    <property type="component" value="Unassembled WGS sequence"/>
</dbReference>
<keyword evidence="3" id="KW-1185">Reference proteome</keyword>
<feature type="compositionally biased region" description="Basic and acidic residues" evidence="1">
    <location>
        <begin position="16"/>
        <end position="31"/>
    </location>
</feature>
<evidence type="ECO:0000313" key="2">
    <source>
        <dbReference type="EMBL" id="KAJ8391579.1"/>
    </source>
</evidence>
<sequence length="92" mass="10081">MITYVTVKKQEAAGLREPHCESRWRDTDRGTEAFGGMETKTRGQPAGASGTRTQSGLRDLRRTAMLSARGIQRASPSASLRACGESRLLEEK</sequence>
<dbReference type="EMBL" id="JAINUG010000155">
    <property type="protein sequence ID" value="KAJ8391579.1"/>
    <property type="molecule type" value="Genomic_DNA"/>
</dbReference>
<comment type="caution">
    <text evidence="2">The sequence shown here is derived from an EMBL/GenBank/DDBJ whole genome shotgun (WGS) entry which is preliminary data.</text>
</comment>
<organism evidence="2 3">
    <name type="scientific">Aldrovandia affinis</name>
    <dbReference type="NCBI Taxonomy" id="143900"/>
    <lineage>
        <taxon>Eukaryota</taxon>
        <taxon>Metazoa</taxon>
        <taxon>Chordata</taxon>
        <taxon>Craniata</taxon>
        <taxon>Vertebrata</taxon>
        <taxon>Euteleostomi</taxon>
        <taxon>Actinopterygii</taxon>
        <taxon>Neopterygii</taxon>
        <taxon>Teleostei</taxon>
        <taxon>Notacanthiformes</taxon>
        <taxon>Halosauridae</taxon>
        <taxon>Aldrovandia</taxon>
    </lineage>
</organism>
<reference evidence="2" key="1">
    <citation type="journal article" date="2023" name="Science">
        <title>Genome structures resolve the early diversification of teleost fishes.</title>
        <authorList>
            <person name="Parey E."/>
            <person name="Louis A."/>
            <person name="Montfort J."/>
            <person name="Bouchez O."/>
            <person name="Roques C."/>
            <person name="Iampietro C."/>
            <person name="Lluch J."/>
            <person name="Castinel A."/>
            <person name="Donnadieu C."/>
            <person name="Desvignes T."/>
            <person name="Floi Bucao C."/>
            <person name="Jouanno E."/>
            <person name="Wen M."/>
            <person name="Mejri S."/>
            <person name="Dirks R."/>
            <person name="Jansen H."/>
            <person name="Henkel C."/>
            <person name="Chen W.J."/>
            <person name="Zahm M."/>
            <person name="Cabau C."/>
            <person name="Klopp C."/>
            <person name="Thompson A.W."/>
            <person name="Robinson-Rechavi M."/>
            <person name="Braasch I."/>
            <person name="Lecointre G."/>
            <person name="Bobe J."/>
            <person name="Postlethwait J.H."/>
            <person name="Berthelot C."/>
            <person name="Roest Crollius H."/>
            <person name="Guiguen Y."/>
        </authorList>
    </citation>
    <scope>NUCLEOTIDE SEQUENCE</scope>
    <source>
        <strain evidence="2">NC1722</strain>
    </source>
</reference>
<dbReference type="AlphaFoldDB" id="A0AAD7RWH8"/>
<protein>
    <submittedName>
        <fullName evidence="2">Uncharacterized protein</fullName>
    </submittedName>
</protein>
<proteinExistence type="predicted"/>